<dbReference type="AlphaFoldDB" id="L0DJ73"/>
<name>L0DJ73_SINAD</name>
<evidence type="ECO:0000313" key="1">
    <source>
        <dbReference type="EMBL" id="AGA28731.1"/>
    </source>
</evidence>
<organism evidence="1 2">
    <name type="scientific">Singulisphaera acidiphila (strain ATCC BAA-1392 / DSM 18658 / VKM B-2454 / MOB10)</name>
    <dbReference type="NCBI Taxonomy" id="886293"/>
    <lineage>
        <taxon>Bacteria</taxon>
        <taxon>Pseudomonadati</taxon>
        <taxon>Planctomycetota</taxon>
        <taxon>Planctomycetia</taxon>
        <taxon>Isosphaerales</taxon>
        <taxon>Isosphaeraceae</taxon>
        <taxon>Singulisphaera</taxon>
    </lineage>
</organism>
<dbReference type="STRING" id="886293.Sinac_4550"/>
<proteinExistence type="predicted"/>
<dbReference type="KEGG" id="saci:Sinac_4550"/>
<sequence>MTSLTDRTRARLSVKQLRLRLRTNRRRQARKARATRRRLERIHEQLPKQVRTVLDSLEPAFSRAAHRRLWLEWVLAIPGDRVVFQKLTPGFRQLLLNGLAPAA</sequence>
<dbReference type="Proteomes" id="UP000010798">
    <property type="component" value="Chromosome"/>
</dbReference>
<reference evidence="1 2" key="1">
    <citation type="submission" date="2012-02" db="EMBL/GenBank/DDBJ databases">
        <title>Complete sequence of chromosome of Singulisphaera acidiphila DSM 18658.</title>
        <authorList>
            <consortium name="US DOE Joint Genome Institute (JGI-PGF)"/>
            <person name="Lucas S."/>
            <person name="Copeland A."/>
            <person name="Lapidus A."/>
            <person name="Glavina del Rio T."/>
            <person name="Dalin E."/>
            <person name="Tice H."/>
            <person name="Bruce D."/>
            <person name="Goodwin L."/>
            <person name="Pitluck S."/>
            <person name="Peters L."/>
            <person name="Ovchinnikova G."/>
            <person name="Chertkov O."/>
            <person name="Kyrpides N."/>
            <person name="Mavromatis K."/>
            <person name="Ivanova N."/>
            <person name="Brettin T."/>
            <person name="Detter J.C."/>
            <person name="Han C."/>
            <person name="Larimer F."/>
            <person name="Land M."/>
            <person name="Hauser L."/>
            <person name="Markowitz V."/>
            <person name="Cheng J.-F."/>
            <person name="Hugenholtz P."/>
            <person name="Woyke T."/>
            <person name="Wu D."/>
            <person name="Tindall B."/>
            <person name="Pomrenke H."/>
            <person name="Brambilla E."/>
            <person name="Klenk H.-P."/>
            <person name="Eisen J.A."/>
        </authorList>
    </citation>
    <scope>NUCLEOTIDE SEQUENCE [LARGE SCALE GENOMIC DNA]</scope>
    <source>
        <strain evidence="2">ATCC BAA-1392 / DSM 18658 / VKM B-2454 / MOB10</strain>
    </source>
</reference>
<gene>
    <name evidence="1" type="ordered locus">Sinac_4550</name>
</gene>
<evidence type="ECO:0000313" key="2">
    <source>
        <dbReference type="Proteomes" id="UP000010798"/>
    </source>
</evidence>
<dbReference type="OrthoDB" id="289950at2"/>
<dbReference type="RefSeq" id="WP_015247847.1">
    <property type="nucleotide sequence ID" value="NC_019892.1"/>
</dbReference>
<dbReference type="HOGENOM" id="CLU_2261948_0_0_0"/>
<dbReference type="EMBL" id="CP003364">
    <property type="protein sequence ID" value="AGA28731.1"/>
    <property type="molecule type" value="Genomic_DNA"/>
</dbReference>
<keyword evidence="2" id="KW-1185">Reference proteome</keyword>
<accession>L0DJ73</accession>
<protein>
    <recommendedName>
        <fullName evidence="3">Transposase</fullName>
    </recommendedName>
</protein>
<evidence type="ECO:0008006" key="3">
    <source>
        <dbReference type="Google" id="ProtNLM"/>
    </source>
</evidence>